<evidence type="ECO:0000313" key="2">
    <source>
        <dbReference type="EMBL" id="CAB0041132.1"/>
    </source>
</evidence>
<feature type="region of interest" description="Disordered" evidence="1">
    <location>
        <begin position="54"/>
        <end position="89"/>
    </location>
</feature>
<dbReference type="AlphaFoldDB" id="A0A6H5IS10"/>
<name>A0A6H5IS10_9HYME</name>
<gene>
    <name evidence="2" type="ORF">TBRA_LOCUS12811</name>
</gene>
<feature type="compositionally biased region" description="Polar residues" evidence="1">
    <location>
        <begin position="56"/>
        <end position="69"/>
    </location>
</feature>
<feature type="region of interest" description="Disordered" evidence="1">
    <location>
        <begin position="105"/>
        <end position="144"/>
    </location>
</feature>
<reference evidence="2 3" key="1">
    <citation type="submission" date="2020-02" db="EMBL/GenBank/DDBJ databases">
        <authorList>
            <person name="Ferguson B K."/>
        </authorList>
    </citation>
    <scope>NUCLEOTIDE SEQUENCE [LARGE SCALE GENOMIC DNA]</scope>
</reference>
<sequence length="144" mass="16190">MATIVDIPVRYRIFSSGQTLFARPRAPRRRLTRIARMSRVQQKLLDRCIIRPSSEPVGTTATATSCRSSKPTEDSTGDSPLAQRKRTSTGSTYLCTIIEGPASREHRQGIFSRRSVQGVFTRSRSKKKTYKRRAVTTPSSLPNF</sequence>
<feature type="compositionally biased region" description="Basic residues" evidence="1">
    <location>
        <begin position="123"/>
        <end position="134"/>
    </location>
</feature>
<evidence type="ECO:0000256" key="1">
    <source>
        <dbReference type="SAM" id="MobiDB-lite"/>
    </source>
</evidence>
<dbReference type="EMBL" id="CADCXV010001092">
    <property type="protein sequence ID" value="CAB0041132.1"/>
    <property type="molecule type" value="Genomic_DNA"/>
</dbReference>
<protein>
    <submittedName>
        <fullName evidence="2">Uncharacterized protein</fullName>
    </submittedName>
</protein>
<dbReference type="Proteomes" id="UP000479190">
    <property type="component" value="Unassembled WGS sequence"/>
</dbReference>
<accession>A0A6H5IS10</accession>
<evidence type="ECO:0000313" key="3">
    <source>
        <dbReference type="Proteomes" id="UP000479190"/>
    </source>
</evidence>
<proteinExistence type="predicted"/>
<keyword evidence="3" id="KW-1185">Reference proteome</keyword>
<organism evidence="2 3">
    <name type="scientific">Trichogramma brassicae</name>
    <dbReference type="NCBI Taxonomy" id="86971"/>
    <lineage>
        <taxon>Eukaryota</taxon>
        <taxon>Metazoa</taxon>
        <taxon>Ecdysozoa</taxon>
        <taxon>Arthropoda</taxon>
        <taxon>Hexapoda</taxon>
        <taxon>Insecta</taxon>
        <taxon>Pterygota</taxon>
        <taxon>Neoptera</taxon>
        <taxon>Endopterygota</taxon>
        <taxon>Hymenoptera</taxon>
        <taxon>Apocrita</taxon>
        <taxon>Proctotrupomorpha</taxon>
        <taxon>Chalcidoidea</taxon>
        <taxon>Trichogrammatidae</taxon>
        <taxon>Trichogramma</taxon>
    </lineage>
</organism>